<sequence length="430" mass="49694">SQPERRTSSSRRSEIKTRWSMEMDVESVLQFLRRNGLTEAESALRDDINEQNQLISFDFEKFLFPIPPPIRITASPLPPPDLSGNKGSDSSSDDEFFSLDSYTSESDFFIFPAPTQDKFITDNQFENNNLGVYDKSSEGSQTEASLDYLDKTFLINNLEDDSNDYIDAKENDDLKTGDEVNVTDEKVNVVHDLEEDEYYITEYIGSAAFSKVVQAHDLQNGVDVCLKIIKNDKDFFDQSLDEIKLLKHVNKHDPADEHHILRLYDYFYHQEHLFIVCELLRANLYEFQKFNQESGGEPYFNLSRLQIDLWSLGCILAELCSGEVLFPNEAVAMILARIVAVLGPIEMEMLEKGQETHKYFTKEFDLYHLNEERNEIEYIITEESCLEDQLNVSDELFLDFVRSLLEINPLRRPTALEALNHPWLSSSSYN</sequence>
<proteinExistence type="predicted"/>
<dbReference type="EMBL" id="JAGKQM010000014">
    <property type="protein sequence ID" value="KAH0887144.1"/>
    <property type="molecule type" value="Genomic_DNA"/>
</dbReference>
<evidence type="ECO:0000256" key="2">
    <source>
        <dbReference type="ARBA" id="ARBA00022679"/>
    </source>
</evidence>
<evidence type="ECO:0000256" key="3">
    <source>
        <dbReference type="ARBA" id="ARBA00022741"/>
    </source>
</evidence>
<keyword evidence="9" id="KW-1185">Reference proteome</keyword>
<dbReference type="SUPFAM" id="SSF56112">
    <property type="entry name" value="Protein kinase-like (PK-like)"/>
    <property type="match status" value="1"/>
</dbReference>
<evidence type="ECO:0000313" key="9">
    <source>
        <dbReference type="Proteomes" id="UP000824890"/>
    </source>
</evidence>
<dbReference type="PANTHER" id="PTHR24058:SF113">
    <property type="entry name" value="HYPOTHETICAL SER-THR PROTEIN KINASE"/>
    <property type="match status" value="1"/>
</dbReference>
<accession>A0ABQ8A3P3</accession>
<reference evidence="8 9" key="1">
    <citation type="submission" date="2021-05" db="EMBL/GenBank/DDBJ databases">
        <title>Genome Assembly of Synthetic Allotetraploid Brassica napus Reveals Homoeologous Exchanges between Subgenomes.</title>
        <authorList>
            <person name="Davis J.T."/>
        </authorList>
    </citation>
    <scope>NUCLEOTIDE SEQUENCE [LARGE SCALE GENOMIC DNA]</scope>
    <source>
        <strain evidence="9">cv. Da-Ae</strain>
        <tissue evidence="8">Seedling</tissue>
    </source>
</reference>
<dbReference type="InterPro" id="IPR050494">
    <property type="entry name" value="Ser_Thr_dual-spec_kinase"/>
</dbReference>
<dbReference type="Proteomes" id="UP000824890">
    <property type="component" value="Unassembled WGS sequence"/>
</dbReference>
<keyword evidence="4" id="KW-0418">Kinase</keyword>
<name>A0ABQ8A3P3_BRANA</name>
<dbReference type="InterPro" id="IPR011009">
    <property type="entry name" value="Kinase-like_dom_sf"/>
</dbReference>
<dbReference type="PROSITE" id="PS50011">
    <property type="entry name" value="PROTEIN_KINASE_DOM"/>
    <property type="match status" value="1"/>
</dbReference>
<evidence type="ECO:0000256" key="1">
    <source>
        <dbReference type="ARBA" id="ARBA00022527"/>
    </source>
</evidence>
<dbReference type="Gene3D" id="3.30.200.20">
    <property type="entry name" value="Phosphorylase Kinase, domain 1"/>
    <property type="match status" value="1"/>
</dbReference>
<organism evidence="8 9">
    <name type="scientific">Brassica napus</name>
    <name type="common">Rape</name>
    <dbReference type="NCBI Taxonomy" id="3708"/>
    <lineage>
        <taxon>Eukaryota</taxon>
        <taxon>Viridiplantae</taxon>
        <taxon>Streptophyta</taxon>
        <taxon>Embryophyta</taxon>
        <taxon>Tracheophyta</taxon>
        <taxon>Spermatophyta</taxon>
        <taxon>Magnoliopsida</taxon>
        <taxon>eudicotyledons</taxon>
        <taxon>Gunneridae</taxon>
        <taxon>Pentapetalae</taxon>
        <taxon>rosids</taxon>
        <taxon>malvids</taxon>
        <taxon>Brassicales</taxon>
        <taxon>Brassicaceae</taxon>
        <taxon>Brassiceae</taxon>
        <taxon>Brassica</taxon>
    </lineage>
</organism>
<dbReference type="Pfam" id="PF00069">
    <property type="entry name" value="Pkinase"/>
    <property type="match status" value="2"/>
</dbReference>
<dbReference type="SMART" id="SM00220">
    <property type="entry name" value="S_TKc"/>
    <property type="match status" value="1"/>
</dbReference>
<feature type="domain" description="Protein kinase" evidence="7">
    <location>
        <begin position="198"/>
        <end position="430"/>
    </location>
</feature>
<keyword evidence="5" id="KW-0067">ATP-binding</keyword>
<protein>
    <recommendedName>
        <fullName evidence="7">Protein kinase domain-containing protein</fullName>
    </recommendedName>
</protein>
<comment type="caution">
    <text evidence="8">The sequence shown here is derived from an EMBL/GenBank/DDBJ whole genome shotgun (WGS) entry which is preliminary data.</text>
</comment>
<keyword evidence="3" id="KW-0547">Nucleotide-binding</keyword>
<evidence type="ECO:0000256" key="6">
    <source>
        <dbReference type="SAM" id="MobiDB-lite"/>
    </source>
</evidence>
<dbReference type="Gene3D" id="1.10.510.10">
    <property type="entry name" value="Transferase(Phosphotransferase) domain 1"/>
    <property type="match status" value="2"/>
</dbReference>
<keyword evidence="1" id="KW-0723">Serine/threonine-protein kinase</keyword>
<gene>
    <name evidence="8" type="ORF">HID58_063240</name>
</gene>
<evidence type="ECO:0000256" key="5">
    <source>
        <dbReference type="ARBA" id="ARBA00022840"/>
    </source>
</evidence>
<dbReference type="InterPro" id="IPR000719">
    <property type="entry name" value="Prot_kinase_dom"/>
</dbReference>
<keyword evidence="2" id="KW-0808">Transferase</keyword>
<evidence type="ECO:0000313" key="8">
    <source>
        <dbReference type="EMBL" id="KAH0887144.1"/>
    </source>
</evidence>
<dbReference type="PANTHER" id="PTHR24058">
    <property type="entry name" value="DUAL SPECIFICITY PROTEIN KINASE"/>
    <property type="match status" value="1"/>
</dbReference>
<evidence type="ECO:0000259" key="7">
    <source>
        <dbReference type="PROSITE" id="PS50011"/>
    </source>
</evidence>
<feature type="non-terminal residue" evidence="8">
    <location>
        <position position="1"/>
    </location>
</feature>
<evidence type="ECO:0000256" key="4">
    <source>
        <dbReference type="ARBA" id="ARBA00022777"/>
    </source>
</evidence>
<feature type="region of interest" description="Disordered" evidence="6">
    <location>
        <begin position="73"/>
        <end position="96"/>
    </location>
</feature>